<evidence type="ECO:0000313" key="5">
    <source>
        <dbReference type="Proteomes" id="UP001300012"/>
    </source>
</evidence>
<dbReference type="Proteomes" id="UP001300012">
    <property type="component" value="Unassembled WGS sequence"/>
</dbReference>
<name>A0ABT1YJ78_9BACL</name>
<dbReference type="GO" id="GO:0004519">
    <property type="term" value="F:endonuclease activity"/>
    <property type="evidence" value="ECO:0007669"/>
    <property type="project" value="UniProtKB-KW"/>
</dbReference>
<dbReference type="SUPFAM" id="SSF52540">
    <property type="entry name" value="P-loop containing nucleoside triphosphate hydrolases"/>
    <property type="match status" value="1"/>
</dbReference>
<proteinExistence type="predicted"/>
<dbReference type="InterPro" id="IPR041685">
    <property type="entry name" value="AAA_GajA/Old/RecF-like"/>
</dbReference>
<gene>
    <name evidence="4" type="ORF">NV381_12495</name>
</gene>
<feature type="domain" description="Endonuclease GajA/Old nuclease/RecF-like AAA" evidence="2">
    <location>
        <begin position="31"/>
        <end position="74"/>
    </location>
</feature>
<dbReference type="EMBL" id="JANQBD010000008">
    <property type="protein sequence ID" value="MCR8632025.1"/>
    <property type="molecule type" value="Genomic_DNA"/>
</dbReference>
<dbReference type="PANTHER" id="PTHR43581:SF2">
    <property type="entry name" value="EXCINUCLEASE ATPASE SUBUNIT"/>
    <property type="match status" value="1"/>
</dbReference>
<evidence type="ECO:0000259" key="2">
    <source>
        <dbReference type="Pfam" id="PF13175"/>
    </source>
</evidence>
<dbReference type="InterPro" id="IPR027417">
    <property type="entry name" value="P-loop_NTPase"/>
</dbReference>
<dbReference type="RefSeq" id="WP_258213622.1">
    <property type="nucleotide sequence ID" value="NZ_JANQBD010000008.1"/>
</dbReference>
<organism evidence="4 5">
    <name type="scientific">Paenibacillus radicis</name>
    <name type="common">ex Xue et al. 2023</name>
    <dbReference type="NCBI Taxonomy" id="2972489"/>
    <lineage>
        <taxon>Bacteria</taxon>
        <taxon>Bacillati</taxon>
        <taxon>Bacillota</taxon>
        <taxon>Bacilli</taxon>
        <taxon>Bacillales</taxon>
        <taxon>Paenibacillaceae</taxon>
        <taxon>Paenibacillus</taxon>
    </lineage>
</organism>
<dbReference type="CDD" id="cd01026">
    <property type="entry name" value="TOPRIM_OLD"/>
    <property type="match status" value="1"/>
</dbReference>
<sequence length="634" mass="71144">MVKRTFHKMGVLDINNQMGILEEVVTARPRLKQLIIRNFRAIGNKPVTVELDKIVVLVGPNNVGKSSILRAYEVAMSEGSNEAILLLEDFPGGNVKSDALPEIELHTVVHDNAPGSRWISIDPITHEKVVIEKWIWASPGAPKRQGYDINKSVWADDGVPWGAANIANSYRPKPHRVDAFSDPKLQADAIVKLLSDVIKERVKNVQEQSEEESQYKQLLRTITTLRQQVVVESNIHIEKIEQQVSELLNEVFPGYIVKFDPRTEEDAENDLNLFNKLSNAQLKMGYANSGYLSTLDRQGSGARRTLLWSALRMIAESNLAKPIKKGTKKELPENGAIRPHVLLLDEPELCLHPNAVREACRVLYDLPNAGNWQVMVTTHSPAFIDVSRDNTTIIRVEQKNGDISGTTVFRPERAKLDNEDRARLKLLNIFDPYVAEFFFGGRCIIVEGDTEYTALKHVIASKLGMYKDVHIIRARGKATIVSLIKILNHFGSSYSVLHDSDTPITMRKGKQIKNPAWALNEKIYKVVTDRPESSKVRLLSSLGNFEKAYFGEEVSNEKPYNAILNLQQNSSAFKKVELLLEALLDHSKEPPHGALQWTSIDQLEEFVSAFTSSDLVAAADEITQDDIGSDKLSY</sequence>
<feature type="coiled-coil region" evidence="1">
    <location>
        <begin position="208"/>
        <end position="250"/>
    </location>
</feature>
<keyword evidence="1" id="KW-0175">Coiled coil</keyword>
<reference evidence="4 5" key="1">
    <citation type="submission" date="2022-08" db="EMBL/GenBank/DDBJ databases">
        <title>Paenibacillus endoradicis sp. nov., Paenibacillus radicibacter sp. nov and Paenibacillus pararadicis sp. nov., three cold-adapted plant growth-promoting bacteria isolated from root of Larix gmelinii in Great Khingan.</title>
        <authorList>
            <person name="Xue H."/>
        </authorList>
    </citation>
    <scope>NUCLEOTIDE SEQUENCE [LARGE SCALE GENOMIC DNA]</scope>
    <source>
        <strain evidence="4 5">N5-1-1-5</strain>
    </source>
</reference>
<keyword evidence="5" id="KW-1185">Reference proteome</keyword>
<dbReference type="InterPro" id="IPR051396">
    <property type="entry name" value="Bact_Antivir_Def_Nuclease"/>
</dbReference>
<feature type="domain" description="Endonuclease GajA/Old nuclease/RecF-like AAA" evidence="2">
    <location>
        <begin position="204"/>
        <end position="384"/>
    </location>
</feature>
<dbReference type="PANTHER" id="PTHR43581">
    <property type="entry name" value="ATP/GTP PHOSPHATASE"/>
    <property type="match status" value="1"/>
</dbReference>
<evidence type="ECO:0000313" key="4">
    <source>
        <dbReference type="EMBL" id="MCR8632025.1"/>
    </source>
</evidence>
<evidence type="ECO:0000259" key="3">
    <source>
        <dbReference type="Pfam" id="PF20469"/>
    </source>
</evidence>
<dbReference type="Pfam" id="PF20469">
    <property type="entry name" value="OLD-like_TOPRIM"/>
    <property type="match status" value="1"/>
</dbReference>
<accession>A0ABT1YJ78</accession>
<keyword evidence="4" id="KW-0540">Nuclease</keyword>
<protein>
    <submittedName>
        <fullName evidence="4">ATP-dependent endonuclease</fullName>
    </submittedName>
</protein>
<dbReference type="Gene3D" id="3.40.50.300">
    <property type="entry name" value="P-loop containing nucleotide triphosphate hydrolases"/>
    <property type="match status" value="1"/>
</dbReference>
<comment type="caution">
    <text evidence="4">The sequence shown here is derived from an EMBL/GenBank/DDBJ whole genome shotgun (WGS) entry which is preliminary data.</text>
</comment>
<dbReference type="Pfam" id="PF13175">
    <property type="entry name" value="AAA_15"/>
    <property type="match status" value="2"/>
</dbReference>
<keyword evidence="4" id="KW-0378">Hydrolase</keyword>
<keyword evidence="4" id="KW-0255">Endonuclease</keyword>
<dbReference type="InterPro" id="IPR034139">
    <property type="entry name" value="TOPRIM_OLD"/>
</dbReference>
<feature type="domain" description="OLD protein-like TOPRIM" evidence="3">
    <location>
        <begin position="438"/>
        <end position="501"/>
    </location>
</feature>
<evidence type="ECO:0000256" key="1">
    <source>
        <dbReference type="SAM" id="Coils"/>
    </source>
</evidence>